<comment type="caution">
    <text evidence="1">The sequence shown here is derived from an EMBL/GenBank/DDBJ whole genome shotgun (WGS) entry which is preliminary data.</text>
</comment>
<organism evidence="1 2">
    <name type="scientific">Lactococcus termiticola</name>
    <dbReference type="NCBI Taxonomy" id="2169526"/>
    <lineage>
        <taxon>Bacteria</taxon>
        <taxon>Bacillati</taxon>
        <taxon>Bacillota</taxon>
        <taxon>Bacilli</taxon>
        <taxon>Lactobacillales</taxon>
        <taxon>Streptococcaceae</taxon>
        <taxon>Lactococcus</taxon>
    </lineage>
</organism>
<evidence type="ECO:0000313" key="2">
    <source>
        <dbReference type="Proteomes" id="UP000245021"/>
    </source>
</evidence>
<sequence length="89" mass="9974">MKSFFLTETKGGLIQGHDFGASPRATAYFDEIKQALPEAEQVTLKELKIALGESKGADSEIIFSKYSSQFKTELEASYPEAQTRIYDQF</sequence>
<accession>A0A2R5HJ26</accession>
<keyword evidence="2" id="KW-1185">Reference proteome</keyword>
<gene>
    <name evidence="1" type="ORF">NtB2_00582</name>
</gene>
<evidence type="ECO:0000313" key="1">
    <source>
        <dbReference type="EMBL" id="GBG96470.1"/>
    </source>
</evidence>
<dbReference type="Proteomes" id="UP000245021">
    <property type="component" value="Unassembled WGS sequence"/>
</dbReference>
<dbReference type="OrthoDB" id="2242614at2"/>
<reference evidence="1 2" key="1">
    <citation type="journal article" date="2018" name="Genome Announc.">
        <title>Draft Genome Sequence of Lactococcus sp. Strain NtB2 (JCM 32569), Isolated from the Gut of the Higher Termite Nasutitermes takasagoensis.</title>
        <authorList>
            <person name="Noda S."/>
            <person name="Aihara C."/>
            <person name="Yuki M."/>
            <person name="Ohkuma M."/>
        </authorList>
    </citation>
    <scope>NUCLEOTIDE SEQUENCE [LARGE SCALE GENOMIC DNA]</scope>
    <source>
        <strain evidence="1 2">NtB2</strain>
    </source>
</reference>
<dbReference type="EMBL" id="BFFO01000003">
    <property type="protein sequence ID" value="GBG96470.1"/>
    <property type="molecule type" value="Genomic_DNA"/>
</dbReference>
<dbReference type="AlphaFoldDB" id="A0A2R5HJ26"/>
<dbReference type="RefSeq" id="WP_109245442.1">
    <property type="nucleotide sequence ID" value="NZ_BFFO01000003.1"/>
</dbReference>
<name>A0A2R5HJ26_9LACT</name>
<protein>
    <submittedName>
        <fullName evidence="1">Uncharacterized protein</fullName>
    </submittedName>
</protein>
<proteinExistence type="predicted"/>